<sequence>MQGGTEMKWIRRFTLIELLVVIAIIAILAGMLLPALNQARAKARAIACTGNLKQVGLYLAMYADTYDGYYPAPGATNDTAALRWGKALATYSTIAQSQKGTAILRCPLHSGYSDSNSWFYFSYTYAFNPHLVTGYWNEAACPKVGRISSVKQTANGYLPDTTGRTSDIIIIADSREQGSTLPCFRISKSSGITPAHSGRANVLLLDGHVDARSPQELHEKSGVPRYIDDASGQFIELH</sequence>
<dbReference type="Proteomes" id="UP000576225">
    <property type="component" value="Unassembled WGS sequence"/>
</dbReference>
<keyword evidence="1" id="KW-0812">Transmembrane</keyword>
<dbReference type="Gene3D" id="3.30.700.10">
    <property type="entry name" value="Glycoprotein, Type 4 Pilin"/>
    <property type="match status" value="1"/>
</dbReference>
<comment type="caution">
    <text evidence="3">The sequence shown here is derived from an EMBL/GenBank/DDBJ whole genome shotgun (WGS) entry which is preliminary data.</text>
</comment>
<dbReference type="EMBL" id="JABAEW010000010">
    <property type="protein sequence ID" value="NMD86330.1"/>
    <property type="molecule type" value="Genomic_DNA"/>
</dbReference>
<reference evidence="3 4" key="1">
    <citation type="submission" date="2020-04" db="EMBL/GenBank/DDBJ databases">
        <authorList>
            <person name="Hitch T.C.A."/>
            <person name="Wylensek D."/>
            <person name="Clavel T."/>
        </authorList>
    </citation>
    <scope>NUCLEOTIDE SEQUENCE [LARGE SCALE GENOMIC DNA]</scope>
    <source>
        <strain evidence="3 4">COR2-253-APC-1A</strain>
    </source>
</reference>
<dbReference type="InterPro" id="IPR011453">
    <property type="entry name" value="DUF1559"/>
</dbReference>
<evidence type="ECO:0000259" key="2">
    <source>
        <dbReference type="Pfam" id="PF07596"/>
    </source>
</evidence>
<dbReference type="Pfam" id="PF07596">
    <property type="entry name" value="SBP_bac_10"/>
    <property type="match status" value="1"/>
</dbReference>
<dbReference type="PANTHER" id="PTHR30093">
    <property type="entry name" value="GENERAL SECRETION PATHWAY PROTEIN G"/>
    <property type="match status" value="1"/>
</dbReference>
<dbReference type="InterPro" id="IPR012902">
    <property type="entry name" value="N_methyl_site"/>
</dbReference>
<organism evidence="3 4">
    <name type="scientific">Victivallis vadensis</name>
    <dbReference type="NCBI Taxonomy" id="172901"/>
    <lineage>
        <taxon>Bacteria</taxon>
        <taxon>Pseudomonadati</taxon>
        <taxon>Lentisphaerota</taxon>
        <taxon>Lentisphaeria</taxon>
        <taxon>Victivallales</taxon>
        <taxon>Victivallaceae</taxon>
        <taxon>Victivallis</taxon>
    </lineage>
</organism>
<evidence type="ECO:0000313" key="3">
    <source>
        <dbReference type="EMBL" id="NMD86330.1"/>
    </source>
</evidence>
<keyword evidence="1" id="KW-0472">Membrane</keyword>
<accession>A0A848AXR0</accession>
<evidence type="ECO:0000313" key="4">
    <source>
        <dbReference type="Proteomes" id="UP000576225"/>
    </source>
</evidence>
<dbReference type="OrthoDB" id="199469at2"/>
<keyword evidence="1" id="KW-1133">Transmembrane helix</keyword>
<protein>
    <submittedName>
        <fullName evidence="3">DUF1559 domain-containing protein</fullName>
    </submittedName>
</protein>
<gene>
    <name evidence="3" type="ORF">HF882_07005</name>
</gene>
<dbReference type="InterPro" id="IPR027558">
    <property type="entry name" value="Pre_pil_HX9DG_C"/>
</dbReference>
<dbReference type="NCBIfam" id="TIGR02532">
    <property type="entry name" value="IV_pilin_GFxxxE"/>
    <property type="match status" value="1"/>
</dbReference>
<dbReference type="NCBIfam" id="TIGR04294">
    <property type="entry name" value="pre_pil_HX9DG"/>
    <property type="match status" value="1"/>
</dbReference>
<evidence type="ECO:0000256" key="1">
    <source>
        <dbReference type="SAM" id="Phobius"/>
    </source>
</evidence>
<name>A0A848AXR0_9BACT</name>
<proteinExistence type="predicted"/>
<dbReference type="InterPro" id="IPR045584">
    <property type="entry name" value="Pilin-like"/>
</dbReference>
<dbReference type="Pfam" id="PF07963">
    <property type="entry name" value="N_methyl"/>
    <property type="match status" value="1"/>
</dbReference>
<feature type="transmembrane region" description="Helical" evidence="1">
    <location>
        <begin position="12"/>
        <end position="36"/>
    </location>
</feature>
<feature type="domain" description="DUF1559" evidence="2">
    <location>
        <begin position="38"/>
        <end position="81"/>
    </location>
</feature>
<dbReference type="SUPFAM" id="SSF54523">
    <property type="entry name" value="Pili subunits"/>
    <property type="match status" value="1"/>
</dbReference>
<dbReference type="AlphaFoldDB" id="A0A848AXR0"/>
<dbReference type="PANTHER" id="PTHR30093:SF2">
    <property type="entry name" value="TYPE II SECRETION SYSTEM PROTEIN H"/>
    <property type="match status" value="1"/>
</dbReference>